<evidence type="ECO:0000313" key="7">
    <source>
        <dbReference type="EMBL" id="PMD28848.1"/>
    </source>
</evidence>
<dbReference type="PANTHER" id="PTHR13789">
    <property type="entry name" value="MONOOXYGENASE"/>
    <property type="match status" value="1"/>
</dbReference>
<evidence type="ECO:0000256" key="4">
    <source>
        <dbReference type="ARBA" id="ARBA00023002"/>
    </source>
</evidence>
<dbReference type="InterPro" id="IPR036188">
    <property type="entry name" value="FAD/NAD-bd_sf"/>
</dbReference>
<dbReference type="SUPFAM" id="SSF51905">
    <property type="entry name" value="FAD/NAD(P)-binding domain"/>
    <property type="match status" value="1"/>
</dbReference>
<keyword evidence="5" id="KW-0503">Monooxygenase</keyword>
<dbReference type="Gene3D" id="3.50.50.60">
    <property type="entry name" value="FAD/NAD(P)-binding domain"/>
    <property type="match status" value="1"/>
</dbReference>
<keyword evidence="4" id="KW-0560">Oxidoreductase</keyword>
<dbReference type="Pfam" id="PF01494">
    <property type="entry name" value="FAD_binding_3"/>
    <property type="match status" value="1"/>
</dbReference>
<dbReference type="GO" id="GO:0071949">
    <property type="term" value="F:FAD binding"/>
    <property type="evidence" value="ECO:0007669"/>
    <property type="project" value="InterPro"/>
</dbReference>
<dbReference type="SUPFAM" id="SSF54373">
    <property type="entry name" value="FAD-linked reductases, C-terminal domain"/>
    <property type="match status" value="1"/>
</dbReference>
<dbReference type="PANTHER" id="PTHR13789:SF306">
    <property type="entry name" value="HYDROXYLASE, PUTATIVE-RELATED"/>
    <property type="match status" value="1"/>
</dbReference>
<sequence length="476" mass="52781">MSKISIHSVKRPETSSVWYQQLSVFSSLKKGNYRSDIGNLFPRFHLSLRKATKLIYVGAGIVGLAASIGITNKGHKVTIVEATTTLQVIGDGIAVAANSQRVLKHYSILDNFYKRAKRNVGVMQHRRYSTSEVVSACDMTSQVQQYGYAPYILSRPGYQRFLYEETEKRGVKFRFGNPAETVEDNATRPVLILKNGDRIGADLIVGADGVKSIVRKSIYPDIAISSEQNCYRASITLSKLQADPELSALTNTFDFWMGPQHLVIAGPSSDDDQYSMALYHPGNTGTAGEWKKPGDLAHMRETFKYFALPMRKILDLVDSSVVWKVVEVPLLPSWISKGGNVVVIGDAAHGMTPYQGQGAAMGIEDGAALAETLGRATNAEDIKRVLPAFEKIRKPRAELIAIASAMLGKIWQMPDGEAQQQRDERMKAMPIWDAKTWDGSYIDDVPGSLRDPNYQSWVMGHDTIIFTNRQLDKMLA</sequence>
<keyword evidence="8" id="KW-1185">Reference proteome</keyword>
<keyword evidence="2" id="KW-0285">Flavoprotein</keyword>
<dbReference type="Proteomes" id="UP000235786">
    <property type="component" value="Unassembled WGS sequence"/>
</dbReference>
<dbReference type="PRINTS" id="PR00420">
    <property type="entry name" value="RNGMNOXGNASE"/>
</dbReference>
<dbReference type="InterPro" id="IPR002938">
    <property type="entry name" value="FAD-bd"/>
</dbReference>
<dbReference type="GO" id="GO:0004497">
    <property type="term" value="F:monooxygenase activity"/>
    <property type="evidence" value="ECO:0007669"/>
    <property type="project" value="UniProtKB-KW"/>
</dbReference>
<evidence type="ECO:0000259" key="6">
    <source>
        <dbReference type="Pfam" id="PF01494"/>
    </source>
</evidence>
<dbReference type="OrthoDB" id="16820at2759"/>
<proteinExistence type="inferred from homology"/>
<feature type="domain" description="FAD-binding" evidence="6">
    <location>
        <begin position="54"/>
        <end position="400"/>
    </location>
</feature>
<accession>A0A2J6QRG2</accession>
<evidence type="ECO:0000313" key="8">
    <source>
        <dbReference type="Proteomes" id="UP000235786"/>
    </source>
</evidence>
<evidence type="ECO:0000256" key="5">
    <source>
        <dbReference type="ARBA" id="ARBA00023033"/>
    </source>
</evidence>
<comment type="similarity">
    <text evidence="1">Belongs to the paxM FAD-dependent monooxygenase family.</text>
</comment>
<gene>
    <name evidence="7" type="ORF">L207DRAFT_574618</name>
</gene>
<keyword evidence="3" id="KW-0274">FAD</keyword>
<reference evidence="7 8" key="1">
    <citation type="submission" date="2016-04" db="EMBL/GenBank/DDBJ databases">
        <title>A degradative enzymes factory behind the ericoid mycorrhizal symbiosis.</title>
        <authorList>
            <consortium name="DOE Joint Genome Institute"/>
            <person name="Martino E."/>
            <person name="Morin E."/>
            <person name="Grelet G."/>
            <person name="Kuo A."/>
            <person name="Kohler A."/>
            <person name="Daghino S."/>
            <person name="Barry K."/>
            <person name="Choi C."/>
            <person name="Cichocki N."/>
            <person name="Clum A."/>
            <person name="Copeland A."/>
            <person name="Hainaut M."/>
            <person name="Haridas S."/>
            <person name="Labutti K."/>
            <person name="Lindquist E."/>
            <person name="Lipzen A."/>
            <person name="Khouja H.-R."/>
            <person name="Murat C."/>
            <person name="Ohm R."/>
            <person name="Olson A."/>
            <person name="Spatafora J."/>
            <person name="Veneault-Fourrey C."/>
            <person name="Henrissat B."/>
            <person name="Grigoriev I."/>
            <person name="Martin F."/>
            <person name="Perotto S."/>
        </authorList>
    </citation>
    <scope>NUCLEOTIDE SEQUENCE [LARGE SCALE GENOMIC DNA]</scope>
    <source>
        <strain evidence="7 8">F</strain>
    </source>
</reference>
<organism evidence="7 8">
    <name type="scientific">Hyaloscypha variabilis (strain UAMH 11265 / GT02V1 / F)</name>
    <name type="common">Meliniomyces variabilis</name>
    <dbReference type="NCBI Taxonomy" id="1149755"/>
    <lineage>
        <taxon>Eukaryota</taxon>
        <taxon>Fungi</taxon>
        <taxon>Dikarya</taxon>
        <taxon>Ascomycota</taxon>
        <taxon>Pezizomycotina</taxon>
        <taxon>Leotiomycetes</taxon>
        <taxon>Helotiales</taxon>
        <taxon>Hyaloscyphaceae</taxon>
        <taxon>Hyaloscypha</taxon>
        <taxon>Hyaloscypha variabilis</taxon>
    </lineage>
</organism>
<evidence type="ECO:0000256" key="2">
    <source>
        <dbReference type="ARBA" id="ARBA00022630"/>
    </source>
</evidence>
<dbReference type="STRING" id="1149755.A0A2J6QRG2"/>
<dbReference type="EMBL" id="KZ613982">
    <property type="protein sequence ID" value="PMD28848.1"/>
    <property type="molecule type" value="Genomic_DNA"/>
</dbReference>
<name>A0A2J6QRG2_HYAVF</name>
<dbReference type="InterPro" id="IPR050493">
    <property type="entry name" value="FAD-dep_Monooxygenase_BioMet"/>
</dbReference>
<evidence type="ECO:0000256" key="3">
    <source>
        <dbReference type="ARBA" id="ARBA00022827"/>
    </source>
</evidence>
<protein>
    <submittedName>
        <fullName evidence="7">FAD/NAD(P)-binding domain-containing protein</fullName>
    </submittedName>
</protein>
<evidence type="ECO:0000256" key="1">
    <source>
        <dbReference type="ARBA" id="ARBA00007992"/>
    </source>
</evidence>
<dbReference type="AlphaFoldDB" id="A0A2J6QRG2"/>